<evidence type="ECO:0000313" key="1">
    <source>
        <dbReference type="EMBL" id="MDM7860556.1"/>
    </source>
</evidence>
<sequence length="149" mass="16803">MQTSVRRLSAAENRLKAVQFRRQGMTLEQIGIELGVSTSMVYKYIHSALIELAEKQYEETQDYRALQMYRLEGLLNISWDQAQRGDLAAVDKAIKIIDQLSKLMNLYAPMKIAPTNVAGEDLPNSGVIVVPAVAGSVEEWLEQYKLQTE</sequence>
<protein>
    <submittedName>
        <fullName evidence="1">Helix-turn-helix domain-containing protein</fullName>
    </submittedName>
</protein>
<reference evidence="1 2" key="1">
    <citation type="submission" date="2023-06" db="EMBL/GenBank/DDBJ databases">
        <title>Alteromonas sp. ASW11-36 isolated from intertidal sand.</title>
        <authorList>
            <person name="Li Y."/>
        </authorList>
    </citation>
    <scope>NUCLEOTIDE SEQUENCE [LARGE SCALE GENOMIC DNA]</scope>
    <source>
        <strain evidence="1 2">ASW11-36</strain>
    </source>
</reference>
<dbReference type="RefSeq" id="WP_289364852.1">
    <property type="nucleotide sequence ID" value="NZ_JAUCBP010000007.1"/>
</dbReference>
<dbReference type="Pfam" id="PF13384">
    <property type="entry name" value="HTH_23"/>
    <property type="match status" value="1"/>
</dbReference>
<name>A0ABT7SWI8_9ALTE</name>
<gene>
    <name evidence="1" type="ORF">QTP81_08105</name>
</gene>
<proteinExistence type="predicted"/>
<dbReference type="SUPFAM" id="SSF88659">
    <property type="entry name" value="Sigma3 and sigma4 domains of RNA polymerase sigma factors"/>
    <property type="match status" value="1"/>
</dbReference>
<keyword evidence="2" id="KW-1185">Reference proteome</keyword>
<dbReference type="InterPro" id="IPR013324">
    <property type="entry name" value="RNA_pol_sigma_r3/r4-like"/>
</dbReference>
<comment type="caution">
    <text evidence="1">The sequence shown here is derived from an EMBL/GenBank/DDBJ whole genome shotgun (WGS) entry which is preliminary data.</text>
</comment>
<organism evidence="1 2">
    <name type="scientific">Alteromonas arenosi</name>
    <dbReference type="NCBI Taxonomy" id="3055817"/>
    <lineage>
        <taxon>Bacteria</taxon>
        <taxon>Pseudomonadati</taxon>
        <taxon>Pseudomonadota</taxon>
        <taxon>Gammaproteobacteria</taxon>
        <taxon>Alteromonadales</taxon>
        <taxon>Alteromonadaceae</taxon>
        <taxon>Alteromonas/Salinimonas group</taxon>
        <taxon>Alteromonas</taxon>
    </lineage>
</organism>
<evidence type="ECO:0000313" key="2">
    <source>
        <dbReference type="Proteomes" id="UP001234343"/>
    </source>
</evidence>
<dbReference type="Proteomes" id="UP001234343">
    <property type="component" value="Unassembled WGS sequence"/>
</dbReference>
<accession>A0ABT7SWI8</accession>
<dbReference type="EMBL" id="JAUCBP010000007">
    <property type="protein sequence ID" value="MDM7860556.1"/>
    <property type="molecule type" value="Genomic_DNA"/>
</dbReference>